<dbReference type="GO" id="GO:0020037">
    <property type="term" value="F:heme binding"/>
    <property type="evidence" value="ECO:0007669"/>
    <property type="project" value="InterPro"/>
</dbReference>
<sequence>MDAIGRYGLALFLGLATTAVGAGEGGLQASSDSRSLVAAASRGELLYENHCTVCHESIVHIRANRKSKSLADLRGWVARWSGELKLKWSNDEIDDVADFLARRFYKFGKREKG</sequence>
<evidence type="ECO:0008006" key="3">
    <source>
        <dbReference type="Google" id="ProtNLM"/>
    </source>
</evidence>
<dbReference type="SUPFAM" id="SSF46626">
    <property type="entry name" value="Cytochrome c"/>
    <property type="match status" value="1"/>
</dbReference>
<proteinExistence type="predicted"/>
<gene>
    <name evidence="1" type="ORF">A2W18_04200</name>
</gene>
<name>A0A1F6V4R0_9PROT</name>
<evidence type="ECO:0000313" key="1">
    <source>
        <dbReference type="EMBL" id="OGI64690.1"/>
    </source>
</evidence>
<dbReference type="EMBL" id="MFSP01000124">
    <property type="protein sequence ID" value="OGI64690.1"/>
    <property type="molecule type" value="Genomic_DNA"/>
</dbReference>
<dbReference type="Gene3D" id="1.10.760.10">
    <property type="entry name" value="Cytochrome c-like domain"/>
    <property type="match status" value="1"/>
</dbReference>
<organism evidence="1 2">
    <name type="scientific">Candidatus Muproteobacteria bacterium RBG_16_60_9</name>
    <dbReference type="NCBI Taxonomy" id="1817755"/>
    <lineage>
        <taxon>Bacteria</taxon>
        <taxon>Pseudomonadati</taxon>
        <taxon>Pseudomonadota</taxon>
        <taxon>Candidatus Muproteobacteria</taxon>
    </lineage>
</organism>
<dbReference type="GO" id="GO:0009055">
    <property type="term" value="F:electron transfer activity"/>
    <property type="evidence" value="ECO:0007669"/>
    <property type="project" value="InterPro"/>
</dbReference>
<evidence type="ECO:0000313" key="2">
    <source>
        <dbReference type="Proteomes" id="UP000179076"/>
    </source>
</evidence>
<accession>A0A1F6V4R0</accession>
<reference evidence="1 2" key="1">
    <citation type="journal article" date="2016" name="Nat. Commun.">
        <title>Thousands of microbial genomes shed light on interconnected biogeochemical processes in an aquifer system.</title>
        <authorList>
            <person name="Anantharaman K."/>
            <person name="Brown C.T."/>
            <person name="Hug L.A."/>
            <person name="Sharon I."/>
            <person name="Castelle C.J."/>
            <person name="Probst A.J."/>
            <person name="Thomas B.C."/>
            <person name="Singh A."/>
            <person name="Wilkins M.J."/>
            <person name="Karaoz U."/>
            <person name="Brodie E.L."/>
            <person name="Williams K.H."/>
            <person name="Hubbard S.S."/>
            <person name="Banfield J.F."/>
        </authorList>
    </citation>
    <scope>NUCLEOTIDE SEQUENCE [LARGE SCALE GENOMIC DNA]</scope>
</reference>
<dbReference type="AlphaFoldDB" id="A0A1F6V4R0"/>
<dbReference type="Proteomes" id="UP000179076">
    <property type="component" value="Unassembled WGS sequence"/>
</dbReference>
<dbReference type="InterPro" id="IPR036909">
    <property type="entry name" value="Cyt_c-like_dom_sf"/>
</dbReference>
<comment type="caution">
    <text evidence="1">The sequence shown here is derived from an EMBL/GenBank/DDBJ whole genome shotgun (WGS) entry which is preliminary data.</text>
</comment>
<protein>
    <recommendedName>
        <fullName evidence="3">Cytochrome c domain-containing protein</fullName>
    </recommendedName>
</protein>